<evidence type="ECO:0000313" key="2">
    <source>
        <dbReference type="EMBL" id="KAE8311645.1"/>
    </source>
</evidence>
<dbReference type="Proteomes" id="UP000325433">
    <property type="component" value="Unassembled WGS sequence"/>
</dbReference>
<organism evidence="2 3">
    <name type="scientific">Aspergillus transmontanensis</name>
    <dbReference type="NCBI Taxonomy" id="1034304"/>
    <lineage>
        <taxon>Eukaryota</taxon>
        <taxon>Fungi</taxon>
        <taxon>Dikarya</taxon>
        <taxon>Ascomycota</taxon>
        <taxon>Pezizomycotina</taxon>
        <taxon>Eurotiomycetes</taxon>
        <taxon>Eurotiomycetidae</taxon>
        <taxon>Eurotiales</taxon>
        <taxon>Aspergillaceae</taxon>
        <taxon>Aspergillus</taxon>
        <taxon>Aspergillus subgen. Circumdati</taxon>
    </lineage>
</organism>
<keyword evidence="1" id="KW-0812">Transmembrane</keyword>
<dbReference type="EMBL" id="ML738340">
    <property type="protein sequence ID" value="KAE8311645.1"/>
    <property type="molecule type" value="Genomic_DNA"/>
</dbReference>
<keyword evidence="1" id="KW-0472">Membrane</keyword>
<feature type="transmembrane region" description="Helical" evidence="1">
    <location>
        <begin position="57"/>
        <end position="80"/>
    </location>
</feature>
<evidence type="ECO:0000313" key="3">
    <source>
        <dbReference type="Proteomes" id="UP000325433"/>
    </source>
</evidence>
<proteinExistence type="predicted"/>
<gene>
    <name evidence="2" type="ORF">BDV41DRAFT_317574</name>
</gene>
<reference evidence="3" key="1">
    <citation type="submission" date="2019-04" db="EMBL/GenBank/DDBJ databases">
        <title>Friends and foes A comparative genomics studyof 23 Aspergillus species from section Flavi.</title>
        <authorList>
            <consortium name="DOE Joint Genome Institute"/>
            <person name="Kjaerbolling I."/>
            <person name="Vesth T."/>
            <person name="Frisvad J.C."/>
            <person name="Nybo J.L."/>
            <person name="Theobald S."/>
            <person name="Kildgaard S."/>
            <person name="Isbrandt T."/>
            <person name="Kuo A."/>
            <person name="Sato A."/>
            <person name="Lyhne E.K."/>
            <person name="Kogle M.E."/>
            <person name="Wiebenga A."/>
            <person name="Kun R.S."/>
            <person name="Lubbers R.J."/>
            <person name="Makela M.R."/>
            <person name="Barry K."/>
            <person name="Chovatia M."/>
            <person name="Clum A."/>
            <person name="Daum C."/>
            <person name="Haridas S."/>
            <person name="He G."/>
            <person name="LaButti K."/>
            <person name="Lipzen A."/>
            <person name="Mondo S."/>
            <person name="Riley R."/>
            <person name="Salamov A."/>
            <person name="Simmons B.A."/>
            <person name="Magnuson J.K."/>
            <person name="Henrissat B."/>
            <person name="Mortensen U.H."/>
            <person name="Larsen T.O."/>
            <person name="Devries R.P."/>
            <person name="Grigoriev I.V."/>
            <person name="Machida M."/>
            <person name="Baker S.E."/>
            <person name="Andersen M.R."/>
        </authorList>
    </citation>
    <scope>NUCLEOTIDE SEQUENCE [LARGE SCALE GENOMIC DNA]</scope>
    <source>
        <strain evidence="3">CBS 130015</strain>
    </source>
</reference>
<keyword evidence="3" id="KW-1185">Reference proteome</keyword>
<protein>
    <submittedName>
        <fullName evidence="2">Uncharacterized protein</fullName>
    </submittedName>
</protein>
<evidence type="ECO:0000256" key="1">
    <source>
        <dbReference type="SAM" id="Phobius"/>
    </source>
</evidence>
<sequence length="89" mass="9773">MERSSEVSSNFTPFADYVVSRYSLSAGKVEIGDLFSVPCCEMDIGVGGIPGFSCTPILYVCMYVCMYVLRTLLTLLRLLLILTGDFLLG</sequence>
<dbReference type="AlphaFoldDB" id="A0A5N6VT53"/>
<accession>A0A5N6VT53</accession>
<keyword evidence="1" id="KW-1133">Transmembrane helix</keyword>
<name>A0A5N6VT53_9EURO</name>